<proteinExistence type="predicted"/>
<reference evidence="5 6" key="1">
    <citation type="submission" date="2021-01" db="EMBL/GenBank/DDBJ databases">
        <title>Belnapia mucosa sp. nov. and Belnapia arida sp. nov., isolated from the Tabernas Desert (Almeria, Spain).</title>
        <authorList>
            <person name="Molina-Menor E."/>
            <person name="Vidal-Verdu A."/>
            <person name="Calonge A."/>
            <person name="Satari L."/>
            <person name="Pereto Magraner J."/>
            <person name="Porcar Miralles M."/>
        </authorList>
    </citation>
    <scope>NUCLEOTIDE SEQUENCE [LARGE SCALE GENOMIC DNA]</scope>
    <source>
        <strain evidence="5 6">T6</strain>
    </source>
</reference>
<keyword evidence="3" id="KW-0804">Transcription</keyword>
<dbReference type="InterPro" id="IPR000835">
    <property type="entry name" value="HTH_MarR-typ"/>
</dbReference>
<dbReference type="EMBL" id="JAEUXJ010000009">
    <property type="protein sequence ID" value="MBL6457650.1"/>
    <property type="molecule type" value="Genomic_DNA"/>
</dbReference>
<evidence type="ECO:0000256" key="1">
    <source>
        <dbReference type="ARBA" id="ARBA00023015"/>
    </source>
</evidence>
<sequence>MDERNISAAERTIGYLLRLPYERLSERVYGALAAQGFPDIRPAHSAVFRHIAGSGSRVSDLAERARMTKQSMAYLVEALASAGYVAATPDPADGRAKLVRLTRRGRAVSETLVRLSREAEEELAARLPPGRMAALRRLLGELAEVLERS</sequence>
<evidence type="ECO:0000256" key="3">
    <source>
        <dbReference type="ARBA" id="ARBA00023163"/>
    </source>
</evidence>
<dbReference type="Gene3D" id="1.10.10.10">
    <property type="entry name" value="Winged helix-like DNA-binding domain superfamily/Winged helix DNA-binding domain"/>
    <property type="match status" value="1"/>
</dbReference>
<gene>
    <name evidence="5" type="ORF">JMJ55_20140</name>
</gene>
<dbReference type="GO" id="GO:0003677">
    <property type="term" value="F:DNA binding"/>
    <property type="evidence" value="ECO:0007669"/>
    <property type="project" value="UniProtKB-KW"/>
</dbReference>
<dbReference type="Proteomes" id="UP000606490">
    <property type="component" value="Unassembled WGS sequence"/>
</dbReference>
<comment type="caution">
    <text evidence="5">The sequence shown here is derived from an EMBL/GenBank/DDBJ whole genome shotgun (WGS) entry which is preliminary data.</text>
</comment>
<name>A0ABS1V7L2_9PROT</name>
<dbReference type="Pfam" id="PF12802">
    <property type="entry name" value="MarR_2"/>
    <property type="match status" value="1"/>
</dbReference>
<protein>
    <submittedName>
        <fullName evidence="5">Winged helix DNA-binding protein</fullName>
    </submittedName>
</protein>
<dbReference type="PROSITE" id="PS01117">
    <property type="entry name" value="HTH_MARR_1"/>
    <property type="match status" value="1"/>
</dbReference>
<dbReference type="SUPFAM" id="SSF46785">
    <property type="entry name" value="Winged helix' DNA-binding domain"/>
    <property type="match status" value="1"/>
</dbReference>
<evidence type="ECO:0000313" key="6">
    <source>
        <dbReference type="Proteomes" id="UP000606490"/>
    </source>
</evidence>
<organism evidence="5 6">
    <name type="scientific">Belnapia mucosa</name>
    <dbReference type="NCBI Taxonomy" id="2804532"/>
    <lineage>
        <taxon>Bacteria</taxon>
        <taxon>Pseudomonadati</taxon>
        <taxon>Pseudomonadota</taxon>
        <taxon>Alphaproteobacteria</taxon>
        <taxon>Acetobacterales</taxon>
        <taxon>Roseomonadaceae</taxon>
        <taxon>Belnapia</taxon>
    </lineage>
</organism>
<dbReference type="PROSITE" id="PS50995">
    <property type="entry name" value="HTH_MARR_2"/>
    <property type="match status" value="1"/>
</dbReference>
<evidence type="ECO:0000313" key="5">
    <source>
        <dbReference type="EMBL" id="MBL6457650.1"/>
    </source>
</evidence>
<accession>A0ABS1V7L2</accession>
<keyword evidence="1" id="KW-0805">Transcription regulation</keyword>
<evidence type="ECO:0000256" key="2">
    <source>
        <dbReference type="ARBA" id="ARBA00023125"/>
    </source>
</evidence>
<dbReference type="PANTHER" id="PTHR33164">
    <property type="entry name" value="TRANSCRIPTIONAL REGULATOR, MARR FAMILY"/>
    <property type="match status" value="1"/>
</dbReference>
<dbReference type="InterPro" id="IPR023187">
    <property type="entry name" value="Tscrpt_reg_MarR-type_CS"/>
</dbReference>
<dbReference type="InterPro" id="IPR036388">
    <property type="entry name" value="WH-like_DNA-bd_sf"/>
</dbReference>
<feature type="domain" description="HTH marR-type" evidence="4">
    <location>
        <begin position="1"/>
        <end position="144"/>
    </location>
</feature>
<dbReference type="SMART" id="SM00347">
    <property type="entry name" value="HTH_MARR"/>
    <property type="match status" value="1"/>
</dbReference>
<dbReference type="InterPro" id="IPR036390">
    <property type="entry name" value="WH_DNA-bd_sf"/>
</dbReference>
<evidence type="ECO:0000259" key="4">
    <source>
        <dbReference type="PROSITE" id="PS50995"/>
    </source>
</evidence>
<dbReference type="InterPro" id="IPR039422">
    <property type="entry name" value="MarR/SlyA-like"/>
</dbReference>
<keyword evidence="6" id="KW-1185">Reference proteome</keyword>
<dbReference type="PANTHER" id="PTHR33164:SF57">
    <property type="entry name" value="MARR-FAMILY TRANSCRIPTIONAL REGULATOR"/>
    <property type="match status" value="1"/>
</dbReference>
<dbReference type="RefSeq" id="WP_202827390.1">
    <property type="nucleotide sequence ID" value="NZ_JAEUXJ010000009.1"/>
</dbReference>
<keyword evidence="2 5" id="KW-0238">DNA-binding</keyword>